<evidence type="ECO:0000313" key="8">
    <source>
        <dbReference type="EMBL" id="KTG26915.1"/>
    </source>
</evidence>
<feature type="transmembrane region" description="Helical" evidence="7">
    <location>
        <begin position="69"/>
        <end position="90"/>
    </location>
</feature>
<name>A0A0W1SKZ5_9EURY</name>
<keyword evidence="5 7" id="KW-0472">Membrane</keyword>
<sequence length="414" mass="44621">MTRRVVDLRLSRERAGLWALTVLLFGLVVYVTWRYVGTFVLGLFLYYVTRPVHARISHRVSSRTLSVTLALVSVAIPVLILVVWTISVAVRGIRDLLGRDLTAEPIPGVDSIPSFPELLTLAESTLRAFLTDPGELLANGIGQRLLDLLGTLSGSLAVVVNVGLHLFIALILVFFLLRDDYRIAAWARATFMSDDSVLESYLEAVDRDLTQVYFGNILNAVLTGALGAATYSVLNLVAPATVRIPEPALFGLLTGVGSLIPVIGIKIVWVPLALILLADALLTDPSALWFVVLFAAVSVIIVDTLPDQLLRPYVSGRSLHVGAVMLAYTIGPLLFGWHGVFLGPLLLIVVVECARHIVPEIVGTPTSTGDFLSEPPDVTESEDESEPELGRDEAGRSPQSGGTDDDKDGSVPSD</sequence>
<feature type="transmembrane region" description="Helical" evidence="7">
    <location>
        <begin position="287"/>
        <end position="305"/>
    </location>
</feature>
<dbReference type="RefSeq" id="WP_058572393.1">
    <property type="nucleotide sequence ID" value="NZ_LOPV01000207.1"/>
</dbReference>
<accession>A0A0W1SKZ5</accession>
<keyword evidence="4 7" id="KW-1133">Transmembrane helix</keyword>
<feature type="transmembrane region" description="Helical" evidence="7">
    <location>
        <begin position="250"/>
        <end position="275"/>
    </location>
</feature>
<dbReference type="PANTHER" id="PTHR21716">
    <property type="entry name" value="TRANSMEMBRANE PROTEIN"/>
    <property type="match status" value="1"/>
</dbReference>
<dbReference type="InterPro" id="IPR002549">
    <property type="entry name" value="AI-2E-like"/>
</dbReference>
<dbReference type="Pfam" id="PF01594">
    <property type="entry name" value="AI-2E_transport"/>
    <property type="match status" value="1"/>
</dbReference>
<evidence type="ECO:0000256" key="6">
    <source>
        <dbReference type="SAM" id="MobiDB-lite"/>
    </source>
</evidence>
<organism evidence="8 9">
    <name type="scientific">Haloferax profundi</name>
    <dbReference type="NCBI Taxonomy" id="1544718"/>
    <lineage>
        <taxon>Archaea</taxon>
        <taxon>Methanobacteriati</taxon>
        <taxon>Methanobacteriota</taxon>
        <taxon>Stenosarchaea group</taxon>
        <taxon>Halobacteria</taxon>
        <taxon>Halobacteriales</taxon>
        <taxon>Haloferacaceae</taxon>
        <taxon>Haloferax</taxon>
    </lineage>
</organism>
<feature type="transmembrane region" description="Helical" evidence="7">
    <location>
        <begin position="325"/>
        <end position="351"/>
    </location>
</feature>
<keyword evidence="3 7" id="KW-0812">Transmembrane</keyword>
<comment type="subcellular location">
    <subcellularLocation>
        <location evidence="1">Membrane</location>
        <topology evidence="1">Multi-pass membrane protein</topology>
    </subcellularLocation>
</comment>
<evidence type="ECO:0000256" key="2">
    <source>
        <dbReference type="ARBA" id="ARBA00009773"/>
    </source>
</evidence>
<dbReference type="GO" id="GO:0016020">
    <property type="term" value="C:membrane"/>
    <property type="evidence" value="ECO:0007669"/>
    <property type="project" value="UniProtKB-SubCell"/>
</dbReference>
<dbReference type="PANTHER" id="PTHR21716:SF4">
    <property type="entry name" value="TRANSMEMBRANE PROTEIN 245"/>
    <property type="match status" value="1"/>
</dbReference>
<feature type="transmembrane region" description="Helical" evidence="7">
    <location>
        <begin position="156"/>
        <end position="177"/>
    </location>
</feature>
<feature type="region of interest" description="Disordered" evidence="6">
    <location>
        <begin position="367"/>
        <end position="414"/>
    </location>
</feature>
<keyword evidence="9" id="KW-1185">Reference proteome</keyword>
<feature type="transmembrane region" description="Helical" evidence="7">
    <location>
        <begin position="15"/>
        <end position="48"/>
    </location>
</feature>
<comment type="caution">
    <text evidence="8">The sequence shown here is derived from an EMBL/GenBank/DDBJ whole genome shotgun (WGS) entry which is preliminary data.</text>
</comment>
<evidence type="ECO:0000256" key="4">
    <source>
        <dbReference type="ARBA" id="ARBA00022989"/>
    </source>
</evidence>
<protein>
    <recommendedName>
        <fullName evidence="10">Permease</fullName>
    </recommendedName>
</protein>
<dbReference type="EMBL" id="LOPV01000207">
    <property type="protein sequence ID" value="KTG26915.1"/>
    <property type="molecule type" value="Genomic_DNA"/>
</dbReference>
<evidence type="ECO:0000256" key="3">
    <source>
        <dbReference type="ARBA" id="ARBA00022692"/>
    </source>
</evidence>
<evidence type="ECO:0000313" key="9">
    <source>
        <dbReference type="Proteomes" id="UP000053157"/>
    </source>
</evidence>
<feature type="transmembrane region" description="Helical" evidence="7">
    <location>
        <begin position="217"/>
        <end position="238"/>
    </location>
</feature>
<gene>
    <name evidence="8" type="ORF">AUR66_15485</name>
</gene>
<feature type="compositionally biased region" description="Acidic residues" evidence="6">
    <location>
        <begin position="377"/>
        <end position="387"/>
    </location>
</feature>
<proteinExistence type="inferred from homology"/>
<dbReference type="AlphaFoldDB" id="A0A0W1SKZ5"/>
<evidence type="ECO:0000256" key="1">
    <source>
        <dbReference type="ARBA" id="ARBA00004141"/>
    </source>
</evidence>
<dbReference type="OrthoDB" id="282734at2157"/>
<evidence type="ECO:0000256" key="5">
    <source>
        <dbReference type="ARBA" id="ARBA00023136"/>
    </source>
</evidence>
<reference evidence="8 9" key="1">
    <citation type="submission" date="2015-12" db="EMBL/GenBank/DDBJ databases">
        <title>Haloferax profundi sp. nov. isolated from the Discovery deep brine-seawater interface in the Red Sea.</title>
        <authorList>
            <person name="Zhang G."/>
            <person name="Stingl U."/>
            <person name="Rashid M."/>
        </authorList>
    </citation>
    <scope>NUCLEOTIDE SEQUENCE [LARGE SCALE GENOMIC DNA]</scope>
    <source>
        <strain evidence="8 9">SB29</strain>
    </source>
</reference>
<comment type="similarity">
    <text evidence="2">Belongs to the autoinducer-2 exporter (AI-2E) (TC 2.A.86) family.</text>
</comment>
<dbReference type="Proteomes" id="UP000053157">
    <property type="component" value="Unassembled WGS sequence"/>
</dbReference>
<evidence type="ECO:0000256" key="7">
    <source>
        <dbReference type="SAM" id="Phobius"/>
    </source>
</evidence>
<evidence type="ECO:0008006" key="10">
    <source>
        <dbReference type="Google" id="ProtNLM"/>
    </source>
</evidence>